<feature type="transmembrane region" description="Helical" evidence="2">
    <location>
        <begin position="154"/>
        <end position="176"/>
    </location>
</feature>
<feature type="transmembrane region" description="Helical" evidence="2">
    <location>
        <begin position="114"/>
        <end position="134"/>
    </location>
</feature>
<reference evidence="3 4" key="1">
    <citation type="submission" date="2021-01" db="EMBL/GenBank/DDBJ databases">
        <title>Whole genome shotgun sequence of Catellatospora bangladeshensis NBRC 107357.</title>
        <authorList>
            <person name="Komaki H."/>
            <person name="Tamura T."/>
        </authorList>
    </citation>
    <scope>NUCLEOTIDE SEQUENCE [LARGE SCALE GENOMIC DNA]</scope>
    <source>
        <strain evidence="3 4">NBRC 107357</strain>
    </source>
</reference>
<feature type="transmembrane region" description="Helical" evidence="2">
    <location>
        <begin position="237"/>
        <end position="256"/>
    </location>
</feature>
<dbReference type="RefSeq" id="WP_203746198.1">
    <property type="nucleotide sequence ID" value="NZ_BONF01000015.1"/>
</dbReference>
<evidence type="ECO:0000313" key="4">
    <source>
        <dbReference type="Proteomes" id="UP000601223"/>
    </source>
</evidence>
<name>A0A8J3NHR1_9ACTN</name>
<feature type="transmembrane region" description="Helical" evidence="2">
    <location>
        <begin position="197"/>
        <end position="217"/>
    </location>
</feature>
<keyword evidence="2" id="KW-0472">Membrane</keyword>
<keyword evidence="2" id="KW-1133">Transmembrane helix</keyword>
<dbReference type="Proteomes" id="UP000601223">
    <property type="component" value="Unassembled WGS sequence"/>
</dbReference>
<dbReference type="AlphaFoldDB" id="A0A8J3NHR1"/>
<evidence type="ECO:0000256" key="1">
    <source>
        <dbReference type="SAM" id="MobiDB-lite"/>
    </source>
</evidence>
<organism evidence="3 4">
    <name type="scientific">Catellatospora bangladeshensis</name>
    <dbReference type="NCBI Taxonomy" id="310355"/>
    <lineage>
        <taxon>Bacteria</taxon>
        <taxon>Bacillati</taxon>
        <taxon>Actinomycetota</taxon>
        <taxon>Actinomycetes</taxon>
        <taxon>Micromonosporales</taxon>
        <taxon>Micromonosporaceae</taxon>
        <taxon>Catellatospora</taxon>
    </lineage>
</organism>
<keyword evidence="4" id="KW-1185">Reference proteome</keyword>
<evidence type="ECO:0000256" key="2">
    <source>
        <dbReference type="SAM" id="Phobius"/>
    </source>
</evidence>
<sequence>MSRTDKPGMVEAWLRKLMQDEVHSQPREATQPSNAESTVIETVDANATAADSGGRGPLEAGGRRLVTAVQEAAAVEQEVAAVQTDPGRQARDAEHAKRGGESLNRPIDLDRPTVPLGFLMVCEIVLCLAELNFWFETFSTDIDRSVPALGQQRISAFLLALALPLLGVMAARWAGATAQRALLHPAPDENQRRHQRIGASLALSLLLGVCTAVFVLVRWRFTAGVSLGGIEIPATPMALMFAGFIIADALARAFLVSEKQRQSADRDQAWHADRDRERTAAARRTSADAAWVQAWLDLRGQVDAVLNEANLMANAGAVLITSHRAIDPQGPQSVMAAAVTARPVGSSGLTVADASMPQLLQLPAGSTVLRHVASAVNLLNVYAPPSLLPQAQVTHLTRLYARGGHTAAAPMVGAGASVPVAVHPWSPRRAGL</sequence>
<gene>
    <name evidence="3" type="ORF">Cba03nite_30040</name>
</gene>
<accession>A0A8J3NHR1</accession>
<dbReference type="EMBL" id="BONF01000015">
    <property type="protein sequence ID" value="GIF81655.1"/>
    <property type="molecule type" value="Genomic_DNA"/>
</dbReference>
<proteinExistence type="predicted"/>
<keyword evidence="2" id="KW-0812">Transmembrane</keyword>
<feature type="compositionally biased region" description="Basic and acidic residues" evidence="1">
    <location>
        <begin position="88"/>
        <end position="100"/>
    </location>
</feature>
<evidence type="ECO:0000313" key="3">
    <source>
        <dbReference type="EMBL" id="GIF81655.1"/>
    </source>
</evidence>
<feature type="region of interest" description="Disordered" evidence="1">
    <location>
        <begin position="82"/>
        <end position="104"/>
    </location>
</feature>
<protein>
    <submittedName>
        <fullName evidence="3">Uncharacterized protein</fullName>
    </submittedName>
</protein>
<comment type="caution">
    <text evidence="3">The sequence shown here is derived from an EMBL/GenBank/DDBJ whole genome shotgun (WGS) entry which is preliminary data.</text>
</comment>